<dbReference type="SUPFAM" id="SSF53098">
    <property type="entry name" value="Ribonuclease H-like"/>
    <property type="match status" value="1"/>
</dbReference>
<dbReference type="EMBL" id="BLXT01007631">
    <property type="protein sequence ID" value="GFO40701.1"/>
    <property type="molecule type" value="Genomic_DNA"/>
</dbReference>
<evidence type="ECO:0000313" key="2">
    <source>
        <dbReference type="EMBL" id="GFO40701.1"/>
    </source>
</evidence>
<dbReference type="InterPro" id="IPR012337">
    <property type="entry name" value="RNaseH-like_sf"/>
</dbReference>
<comment type="caution">
    <text evidence="2">The sequence shown here is derived from an EMBL/GenBank/DDBJ whole genome shotgun (WGS) entry which is preliminary data.</text>
</comment>
<feature type="domain" description="Integrase catalytic" evidence="1">
    <location>
        <begin position="1"/>
        <end position="129"/>
    </location>
</feature>
<dbReference type="InterPro" id="IPR001584">
    <property type="entry name" value="Integrase_cat-core"/>
</dbReference>
<dbReference type="AlphaFoldDB" id="A0AAV4D9H3"/>
<accession>A0AAV4D9H3</accession>
<protein>
    <submittedName>
        <fullName evidence="2">Pol polyprotein</fullName>
    </submittedName>
</protein>
<dbReference type="FunFam" id="3.30.420.10:FF:000032">
    <property type="entry name" value="Retrovirus-related Pol polyprotein from transposon 297-like Protein"/>
    <property type="match status" value="1"/>
</dbReference>
<dbReference type="InterPro" id="IPR050951">
    <property type="entry name" value="Retrovirus_Pol_polyprotein"/>
</dbReference>
<dbReference type="GO" id="GO:0015074">
    <property type="term" value="P:DNA integration"/>
    <property type="evidence" value="ECO:0007669"/>
    <property type="project" value="InterPro"/>
</dbReference>
<dbReference type="PANTHER" id="PTHR37984">
    <property type="entry name" value="PROTEIN CBG26694"/>
    <property type="match status" value="1"/>
</dbReference>
<gene>
    <name evidence="2" type="ORF">PoB_006720600</name>
</gene>
<dbReference type="PROSITE" id="PS50994">
    <property type="entry name" value="INTEGRASE"/>
    <property type="match status" value="1"/>
</dbReference>
<dbReference type="Proteomes" id="UP000735302">
    <property type="component" value="Unassembled WGS sequence"/>
</dbReference>
<dbReference type="GO" id="GO:0003676">
    <property type="term" value="F:nucleic acid binding"/>
    <property type="evidence" value="ECO:0007669"/>
    <property type="project" value="InterPro"/>
</dbReference>
<organism evidence="2 3">
    <name type="scientific">Plakobranchus ocellatus</name>
    <dbReference type="NCBI Taxonomy" id="259542"/>
    <lineage>
        <taxon>Eukaryota</taxon>
        <taxon>Metazoa</taxon>
        <taxon>Spiralia</taxon>
        <taxon>Lophotrochozoa</taxon>
        <taxon>Mollusca</taxon>
        <taxon>Gastropoda</taxon>
        <taxon>Heterobranchia</taxon>
        <taxon>Euthyneura</taxon>
        <taxon>Panpulmonata</taxon>
        <taxon>Sacoglossa</taxon>
        <taxon>Placobranchoidea</taxon>
        <taxon>Plakobranchidae</taxon>
        <taxon>Plakobranchus</taxon>
    </lineage>
</organism>
<dbReference type="Gene3D" id="3.30.420.10">
    <property type="entry name" value="Ribonuclease H-like superfamily/Ribonuclease H"/>
    <property type="match status" value="1"/>
</dbReference>
<dbReference type="PANTHER" id="PTHR37984:SF15">
    <property type="entry name" value="INTEGRASE CATALYTIC DOMAIN-CONTAINING PROTEIN"/>
    <property type="match status" value="1"/>
</dbReference>
<dbReference type="InterPro" id="IPR036397">
    <property type="entry name" value="RNaseH_sf"/>
</dbReference>
<sequence length="179" mass="20154">MDCGTRWPECSALREITSNTVANELFIKFTRLGVPKKLLSDNGQQLVSKVMKETFTLLGISQETSTPYHPQSNGMIERFNGSLKQMLRKLVEGKPATWDSFLPAVLFAYRDVQNASTGYSPFGLMYGRQVRGPTDIIADICEGRNNHAQEYLFVHRYVQDLEDKVKESGDIASRNAAQD</sequence>
<reference evidence="2 3" key="1">
    <citation type="journal article" date="2021" name="Elife">
        <title>Chloroplast acquisition without the gene transfer in kleptoplastic sea slugs, Plakobranchus ocellatus.</title>
        <authorList>
            <person name="Maeda T."/>
            <person name="Takahashi S."/>
            <person name="Yoshida T."/>
            <person name="Shimamura S."/>
            <person name="Takaki Y."/>
            <person name="Nagai Y."/>
            <person name="Toyoda A."/>
            <person name="Suzuki Y."/>
            <person name="Arimoto A."/>
            <person name="Ishii H."/>
            <person name="Satoh N."/>
            <person name="Nishiyama T."/>
            <person name="Hasebe M."/>
            <person name="Maruyama T."/>
            <person name="Minagawa J."/>
            <person name="Obokata J."/>
            <person name="Shigenobu S."/>
        </authorList>
    </citation>
    <scope>NUCLEOTIDE SEQUENCE [LARGE SCALE GENOMIC DNA]</scope>
</reference>
<keyword evidence="3" id="KW-1185">Reference proteome</keyword>
<evidence type="ECO:0000259" key="1">
    <source>
        <dbReference type="PROSITE" id="PS50994"/>
    </source>
</evidence>
<evidence type="ECO:0000313" key="3">
    <source>
        <dbReference type="Proteomes" id="UP000735302"/>
    </source>
</evidence>
<name>A0AAV4D9H3_9GAST</name>
<proteinExistence type="predicted"/>